<accession>A0ACB9WLK4</accession>
<comment type="caution">
    <text evidence="1">The sequence shown here is derived from an EMBL/GenBank/DDBJ whole genome shotgun (WGS) entry which is preliminary data.</text>
</comment>
<dbReference type="Proteomes" id="UP001057452">
    <property type="component" value="Chromosome 14"/>
</dbReference>
<reference evidence="1" key="1">
    <citation type="submission" date="2022-05" db="EMBL/GenBank/DDBJ databases">
        <title>Chromosome-level genome of Chaenocephalus aceratus.</title>
        <authorList>
            <person name="Park H."/>
        </authorList>
    </citation>
    <scope>NUCLEOTIDE SEQUENCE</scope>
    <source>
        <strain evidence="1">KU_202001</strain>
    </source>
</reference>
<gene>
    <name evidence="1" type="ORF">KUCAC02_003385</name>
</gene>
<proteinExistence type="predicted"/>
<sequence length="590" mass="64160">MENVAVSTRNHTNKKGNKENAQPAYGSKSFIRNDKPSVTPFQLTSNKRDDTLEEHGPHKSKVDTKSTSGEAPQKVKPLQKTGKAAADVKPRQTHSRAYLSQQAVRHKKIVAEAPKPPAAVPSSKSAPGMYKGKIVQSKIGSIWKSTTSISELDTKPSAPKTQGQRVGNVTKCRSKSVADLPGYSMQKPVPTSSKSALDRHAQVSKPALFSRPPAGFRSARPPARTAPATLASTSSRNTKVAPTKGTSTQNSKISLTDKKVNKPPVSSALSQYRFNMETAEERRAKLAEWMASKGKTFKRPARATAELSKTNVSAKPAADLKPKSQPAAHSKPEARLEHKPDSAAAAHRADTPGAAPTHDRTPLVMNTTLDLLEDSDAGLPGDPQGSVDDIVLNLCDALDAMETASKCHEPSLVTDVSSGSEMEDSQPEEELSKGTPEDAGKQPKVEQVKHQVEESDGVETEEEVENDDDDDDDDDVRVTENTPQREGASMIKYSVKTTPYLQSVKKTIQEEASTSRSKKKNNIKDLKFLTPVRRSCRIERKSSRLPAMLMDPDPCVSSLAELVMLDGDSNAYIYRKNHALLEDLPDQPRL</sequence>
<dbReference type="EMBL" id="CM043798">
    <property type="protein sequence ID" value="KAI4814180.1"/>
    <property type="molecule type" value="Genomic_DNA"/>
</dbReference>
<protein>
    <submittedName>
        <fullName evidence="1">Uncharacterized protein</fullName>
    </submittedName>
</protein>
<keyword evidence="2" id="KW-1185">Reference proteome</keyword>
<organism evidence="1 2">
    <name type="scientific">Chaenocephalus aceratus</name>
    <name type="common">Blackfin icefish</name>
    <name type="synonym">Chaenichthys aceratus</name>
    <dbReference type="NCBI Taxonomy" id="36190"/>
    <lineage>
        <taxon>Eukaryota</taxon>
        <taxon>Metazoa</taxon>
        <taxon>Chordata</taxon>
        <taxon>Craniata</taxon>
        <taxon>Vertebrata</taxon>
        <taxon>Euteleostomi</taxon>
        <taxon>Actinopterygii</taxon>
        <taxon>Neopterygii</taxon>
        <taxon>Teleostei</taxon>
        <taxon>Neoteleostei</taxon>
        <taxon>Acanthomorphata</taxon>
        <taxon>Eupercaria</taxon>
        <taxon>Perciformes</taxon>
        <taxon>Notothenioidei</taxon>
        <taxon>Channichthyidae</taxon>
        <taxon>Chaenocephalus</taxon>
    </lineage>
</organism>
<evidence type="ECO:0000313" key="1">
    <source>
        <dbReference type="EMBL" id="KAI4814180.1"/>
    </source>
</evidence>
<evidence type="ECO:0000313" key="2">
    <source>
        <dbReference type="Proteomes" id="UP001057452"/>
    </source>
</evidence>
<name>A0ACB9WLK4_CHAAC</name>